<comment type="caution">
    <text evidence="2">The sequence shown here is derived from an EMBL/GenBank/DDBJ whole genome shotgun (WGS) entry which is preliminary data.</text>
</comment>
<keyword evidence="1" id="KW-1133">Transmembrane helix</keyword>
<evidence type="ECO:0000313" key="2">
    <source>
        <dbReference type="EMBL" id="KAK4277451.1"/>
    </source>
</evidence>
<feature type="transmembrane region" description="Helical" evidence="1">
    <location>
        <begin position="100"/>
        <end position="118"/>
    </location>
</feature>
<organism evidence="2 3">
    <name type="scientific">Acacia crassicarpa</name>
    <name type="common">northern wattle</name>
    <dbReference type="NCBI Taxonomy" id="499986"/>
    <lineage>
        <taxon>Eukaryota</taxon>
        <taxon>Viridiplantae</taxon>
        <taxon>Streptophyta</taxon>
        <taxon>Embryophyta</taxon>
        <taxon>Tracheophyta</taxon>
        <taxon>Spermatophyta</taxon>
        <taxon>Magnoliopsida</taxon>
        <taxon>eudicotyledons</taxon>
        <taxon>Gunneridae</taxon>
        <taxon>Pentapetalae</taxon>
        <taxon>rosids</taxon>
        <taxon>fabids</taxon>
        <taxon>Fabales</taxon>
        <taxon>Fabaceae</taxon>
        <taxon>Caesalpinioideae</taxon>
        <taxon>mimosoid clade</taxon>
        <taxon>Acacieae</taxon>
        <taxon>Acacia</taxon>
    </lineage>
</organism>
<name>A0AAE1MVK0_9FABA</name>
<keyword evidence="1" id="KW-0472">Membrane</keyword>
<feature type="transmembrane region" description="Helical" evidence="1">
    <location>
        <begin position="68"/>
        <end position="94"/>
    </location>
</feature>
<evidence type="ECO:0000256" key="1">
    <source>
        <dbReference type="SAM" id="Phobius"/>
    </source>
</evidence>
<keyword evidence="1" id="KW-0812">Transmembrane</keyword>
<dbReference type="Proteomes" id="UP001293593">
    <property type="component" value="Unassembled WGS sequence"/>
</dbReference>
<sequence>MTGKILQTIYARFIRKESVPKVVDADMTMPKLPVNTPLFVVENYFPNSFDSQVQTIGLKKPEIDVNFILLRLHLVLFGDSTFYFVLIASVPPFFDQNPKTTLMLSILMVIIFVGDSNSS</sequence>
<dbReference type="AlphaFoldDB" id="A0AAE1MVK0"/>
<dbReference type="EMBL" id="JAWXYG010000003">
    <property type="protein sequence ID" value="KAK4277451.1"/>
    <property type="molecule type" value="Genomic_DNA"/>
</dbReference>
<reference evidence="2" key="1">
    <citation type="submission" date="2023-10" db="EMBL/GenBank/DDBJ databases">
        <title>Chromosome-level genome of the transformable northern wattle, Acacia crassicarpa.</title>
        <authorList>
            <person name="Massaro I."/>
            <person name="Sinha N.R."/>
            <person name="Poethig S."/>
            <person name="Leichty A.R."/>
        </authorList>
    </citation>
    <scope>NUCLEOTIDE SEQUENCE</scope>
    <source>
        <strain evidence="2">Acra3RX</strain>
        <tissue evidence="2">Leaf</tissue>
    </source>
</reference>
<gene>
    <name evidence="2" type="ORF">QN277_015449</name>
</gene>
<proteinExistence type="predicted"/>
<keyword evidence="3" id="KW-1185">Reference proteome</keyword>
<accession>A0AAE1MVK0</accession>
<evidence type="ECO:0000313" key="3">
    <source>
        <dbReference type="Proteomes" id="UP001293593"/>
    </source>
</evidence>
<protein>
    <submittedName>
        <fullName evidence="2">Uncharacterized protein</fullName>
    </submittedName>
</protein>